<proteinExistence type="predicted"/>
<gene>
    <name evidence="3" type="ORF">FC96_GL002227</name>
</gene>
<evidence type="ECO:0000313" key="3">
    <source>
        <dbReference type="EMBL" id="KRK47741.1"/>
    </source>
</evidence>
<evidence type="ECO:0000259" key="2">
    <source>
        <dbReference type="SMART" id="SM00226"/>
    </source>
</evidence>
<dbReference type="STRING" id="1302272.FC96_GL002227"/>
<dbReference type="AlphaFoldDB" id="A0A0R1HLW4"/>
<dbReference type="Gene3D" id="3.40.50.2300">
    <property type="match status" value="1"/>
</dbReference>
<protein>
    <submittedName>
        <fullName evidence="3">Arsenate reductase</fullName>
    </submittedName>
</protein>
<dbReference type="InterPro" id="IPR023485">
    <property type="entry name" value="Ptyr_pPase"/>
</dbReference>
<dbReference type="SMART" id="SM00226">
    <property type="entry name" value="LMWPc"/>
    <property type="match status" value="1"/>
</dbReference>
<dbReference type="SUPFAM" id="SSF52788">
    <property type="entry name" value="Phosphotyrosine protein phosphatases I"/>
    <property type="match status" value="1"/>
</dbReference>
<organism evidence="3 4">
    <name type="scientific">Secundilactobacillus kimchicus JCM 15530</name>
    <dbReference type="NCBI Taxonomy" id="1302272"/>
    <lineage>
        <taxon>Bacteria</taxon>
        <taxon>Bacillati</taxon>
        <taxon>Bacillota</taxon>
        <taxon>Bacilli</taxon>
        <taxon>Lactobacillales</taxon>
        <taxon>Lactobacillaceae</taxon>
        <taxon>Secundilactobacillus</taxon>
    </lineage>
</organism>
<evidence type="ECO:0000256" key="1">
    <source>
        <dbReference type="ARBA" id="ARBA00022849"/>
    </source>
</evidence>
<dbReference type="InterPro" id="IPR036196">
    <property type="entry name" value="Ptyr_pPase_sf"/>
</dbReference>
<dbReference type="Pfam" id="PF01451">
    <property type="entry name" value="LMWPc"/>
    <property type="match status" value="1"/>
</dbReference>
<dbReference type="GO" id="GO:0046685">
    <property type="term" value="P:response to arsenic-containing substance"/>
    <property type="evidence" value="ECO:0007669"/>
    <property type="project" value="UniProtKB-KW"/>
</dbReference>
<dbReference type="Proteomes" id="UP000050911">
    <property type="component" value="Unassembled WGS sequence"/>
</dbReference>
<name>A0A0R1HLW4_9LACO</name>
<accession>A0A0R1HLW4</accession>
<dbReference type="PANTHER" id="PTHR43428">
    <property type="entry name" value="ARSENATE REDUCTASE"/>
    <property type="match status" value="1"/>
</dbReference>
<dbReference type="PATRIC" id="fig|1302272.5.peg.2276"/>
<keyword evidence="4" id="KW-1185">Reference proteome</keyword>
<dbReference type="PANTHER" id="PTHR43428:SF1">
    <property type="entry name" value="ARSENATE REDUCTASE"/>
    <property type="match status" value="1"/>
</dbReference>
<reference evidence="3 4" key="1">
    <citation type="journal article" date="2015" name="Genome Announc.">
        <title>Expanding the biotechnology potential of lactobacilli through comparative genomics of 213 strains and associated genera.</title>
        <authorList>
            <person name="Sun Z."/>
            <person name="Harris H.M."/>
            <person name="McCann A."/>
            <person name="Guo C."/>
            <person name="Argimon S."/>
            <person name="Zhang W."/>
            <person name="Yang X."/>
            <person name="Jeffery I.B."/>
            <person name="Cooney J.C."/>
            <person name="Kagawa T.F."/>
            <person name="Liu W."/>
            <person name="Song Y."/>
            <person name="Salvetti E."/>
            <person name="Wrobel A."/>
            <person name="Rasinkangas P."/>
            <person name="Parkhill J."/>
            <person name="Rea M.C."/>
            <person name="O'Sullivan O."/>
            <person name="Ritari J."/>
            <person name="Douillard F.P."/>
            <person name="Paul Ross R."/>
            <person name="Yang R."/>
            <person name="Briner A.E."/>
            <person name="Felis G.E."/>
            <person name="de Vos W.M."/>
            <person name="Barrangou R."/>
            <person name="Klaenhammer T.R."/>
            <person name="Caufield P.W."/>
            <person name="Cui Y."/>
            <person name="Zhang H."/>
            <person name="O'Toole P.W."/>
        </authorList>
    </citation>
    <scope>NUCLEOTIDE SEQUENCE [LARGE SCALE GENOMIC DNA]</scope>
    <source>
        <strain evidence="3 4">JCM 15530</strain>
    </source>
</reference>
<dbReference type="EMBL" id="AZCX01000006">
    <property type="protein sequence ID" value="KRK47741.1"/>
    <property type="molecule type" value="Genomic_DNA"/>
</dbReference>
<feature type="domain" description="Phosphotyrosine protein phosphatase I" evidence="2">
    <location>
        <begin position="1"/>
        <end position="119"/>
    </location>
</feature>
<sequence>MAEGFAKRLLPADWQIHSAGIRADGLNPIAVRVMAEIGFDISDQTSTVLDPKALQSSDLIVTLCGDARDHCPVTPARVQKQHWPLLDPAQATGSEAEVLDAFRTVRDAIKARVTELAESEVS</sequence>
<keyword evidence="1" id="KW-0059">Arsenical resistance</keyword>
<comment type="caution">
    <text evidence="3">The sequence shown here is derived from an EMBL/GenBank/DDBJ whole genome shotgun (WGS) entry which is preliminary data.</text>
</comment>
<dbReference type="CDD" id="cd16345">
    <property type="entry name" value="LMWP_ArsC"/>
    <property type="match status" value="1"/>
</dbReference>
<evidence type="ECO:0000313" key="4">
    <source>
        <dbReference type="Proteomes" id="UP000050911"/>
    </source>
</evidence>